<proteinExistence type="predicted"/>
<evidence type="ECO:0000256" key="3">
    <source>
        <dbReference type="ARBA" id="ARBA00022723"/>
    </source>
</evidence>
<evidence type="ECO:0000313" key="5">
    <source>
        <dbReference type="EMBL" id="GGA46049.1"/>
    </source>
</evidence>
<evidence type="ECO:0000256" key="4">
    <source>
        <dbReference type="ARBA" id="ARBA00022833"/>
    </source>
</evidence>
<evidence type="ECO:0000256" key="2">
    <source>
        <dbReference type="ARBA" id="ARBA00022679"/>
    </source>
</evidence>
<keyword evidence="6" id="KW-1185">Reference proteome</keyword>
<gene>
    <name evidence="5" type="primary">kce</name>
    <name evidence="5" type="ORF">GCM10007416_19020</name>
</gene>
<sequence length="317" mass="34511">MISETVRGLARKHLQLFREWISLKKEGAPPPTANPWVFGAIISMKTMEKLIITAALVGAEVTREDTPHLPVTPEEIGEAAAQAWEAGAAIAHIHVRDETGKPSQSRDLYEAAIREIRKRCPIIVQVSTGGAVGMSPEERLQPVSLGPEMATLTTGTVNFGSEVFMNPLAEIQFFAEEMMRYGVRPEFEIFDTGMIGTALGLVRDGWVTGHLHFDFVMGVPGGMPATARHLLLLIDQLPKGATWTVAGIGRHQLPMAALGITLGGHVRVGLEDNIYYRKGELATNAQLVARVKRIAGELERDVATPEEARQLLGLGEK</sequence>
<reference evidence="6" key="1">
    <citation type="journal article" date="2019" name="Int. J. Syst. Evol. Microbiol.">
        <title>The Global Catalogue of Microorganisms (GCM) 10K type strain sequencing project: providing services to taxonomists for standard genome sequencing and annotation.</title>
        <authorList>
            <consortium name="The Broad Institute Genomics Platform"/>
            <consortium name="The Broad Institute Genome Sequencing Center for Infectious Disease"/>
            <person name="Wu L."/>
            <person name="Ma J."/>
        </authorList>
    </citation>
    <scope>NUCLEOTIDE SEQUENCE [LARGE SCALE GENOMIC DNA]</scope>
    <source>
        <strain evidence="6">CGMCC 1.12404</strain>
    </source>
</reference>
<name>A0ABQ1GMB0_9BACL</name>
<dbReference type="InterPro" id="IPR008567">
    <property type="entry name" value="BKACE"/>
</dbReference>
<keyword evidence="4" id="KW-0862">Zinc</keyword>
<accession>A0ABQ1GMB0</accession>
<comment type="caution">
    <text evidence="5">The sequence shown here is derived from an EMBL/GenBank/DDBJ whole genome shotgun (WGS) entry which is preliminary data.</text>
</comment>
<dbReference type="PANTHER" id="PTHR37418">
    <property type="entry name" value="3-KETO-5-AMINOHEXANOATE CLEAVAGE ENZYME-RELATED"/>
    <property type="match status" value="1"/>
</dbReference>
<keyword evidence="3" id="KW-0479">Metal-binding</keyword>
<keyword evidence="2" id="KW-0808">Transferase</keyword>
<protein>
    <submittedName>
        <fullName evidence="5">3-keto-5-aminohexanoate cleavage enzyme</fullName>
    </submittedName>
</protein>
<dbReference type="PANTHER" id="PTHR37418:SF2">
    <property type="entry name" value="3-KETO-5-AMINOHEXANOATE CLEAVAGE ENZYME"/>
    <property type="match status" value="1"/>
</dbReference>
<dbReference type="Gene3D" id="3.20.20.70">
    <property type="entry name" value="Aldolase class I"/>
    <property type="match status" value="1"/>
</dbReference>
<dbReference type="EMBL" id="BMEX01000005">
    <property type="protein sequence ID" value="GGA46049.1"/>
    <property type="molecule type" value="Genomic_DNA"/>
</dbReference>
<comment type="cofactor">
    <cofactor evidence="1">
        <name>Zn(2+)</name>
        <dbReference type="ChEBI" id="CHEBI:29105"/>
    </cofactor>
</comment>
<dbReference type="InterPro" id="IPR013785">
    <property type="entry name" value="Aldolase_TIM"/>
</dbReference>
<dbReference type="Pfam" id="PF05853">
    <property type="entry name" value="BKACE"/>
    <property type="match status" value="1"/>
</dbReference>
<dbReference type="Proteomes" id="UP000617979">
    <property type="component" value="Unassembled WGS sequence"/>
</dbReference>
<evidence type="ECO:0000313" key="6">
    <source>
        <dbReference type="Proteomes" id="UP000617979"/>
    </source>
</evidence>
<evidence type="ECO:0000256" key="1">
    <source>
        <dbReference type="ARBA" id="ARBA00001947"/>
    </source>
</evidence>
<organism evidence="5 6">
    <name type="scientific">Kroppenstedtia guangzhouensis</name>
    <dbReference type="NCBI Taxonomy" id="1274356"/>
    <lineage>
        <taxon>Bacteria</taxon>
        <taxon>Bacillati</taxon>
        <taxon>Bacillota</taxon>
        <taxon>Bacilli</taxon>
        <taxon>Bacillales</taxon>
        <taxon>Thermoactinomycetaceae</taxon>
        <taxon>Kroppenstedtia</taxon>
    </lineage>
</organism>